<dbReference type="GO" id="GO:0016787">
    <property type="term" value="F:hydrolase activity"/>
    <property type="evidence" value="ECO:0007669"/>
    <property type="project" value="UniProtKB-KW"/>
</dbReference>
<dbReference type="Pfam" id="PF00884">
    <property type="entry name" value="Sulfatase"/>
    <property type="match status" value="1"/>
</dbReference>
<dbReference type="PANTHER" id="PTHR42693">
    <property type="entry name" value="ARYLSULFATASE FAMILY MEMBER"/>
    <property type="match status" value="1"/>
</dbReference>
<keyword evidence="3" id="KW-0378">Hydrolase</keyword>
<dbReference type="Proteomes" id="UP000316747">
    <property type="component" value="Unassembled WGS sequence"/>
</dbReference>
<evidence type="ECO:0000313" key="6">
    <source>
        <dbReference type="EMBL" id="TQM57988.1"/>
    </source>
</evidence>
<dbReference type="InterPro" id="IPR017850">
    <property type="entry name" value="Alkaline_phosphatase_core_sf"/>
</dbReference>
<feature type="domain" description="Sulfatase N-terminal" evidence="5">
    <location>
        <begin position="33"/>
        <end position="464"/>
    </location>
</feature>
<organism evidence="6 7">
    <name type="scientific">Humibacillus xanthopallidus</name>
    <dbReference type="NCBI Taxonomy" id="412689"/>
    <lineage>
        <taxon>Bacteria</taxon>
        <taxon>Bacillati</taxon>
        <taxon>Actinomycetota</taxon>
        <taxon>Actinomycetes</taxon>
        <taxon>Micrococcales</taxon>
        <taxon>Intrasporangiaceae</taxon>
        <taxon>Humibacillus</taxon>
    </lineage>
</organism>
<gene>
    <name evidence="6" type="ORF">FBY41_3344</name>
</gene>
<evidence type="ECO:0000313" key="7">
    <source>
        <dbReference type="Proteomes" id="UP000316747"/>
    </source>
</evidence>
<comment type="caution">
    <text evidence="6">The sequence shown here is derived from an EMBL/GenBank/DDBJ whole genome shotgun (WGS) entry which is preliminary data.</text>
</comment>
<dbReference type="CDD" id="cd16025">
    <property type="entry name" value="PAS_like"/>
    <property type="match status" value="1"/>
</dbReference>
<dbReference type="InterPro" id="IPR050738">
    <property type="entry name" value="Sulfatase"/>
</dbReference>
<dbReference type="RefSeq" id="WP_141845383.1">
    <property type="nucleotide sequence ID" value="NZ_VFPM01000003.1"/>
</dbReference>
<dbReference type="AlphaFoldDB" id="A0A543HI44"/>
<name>A0A543HI44_9MICO</name>
<keyword evidence="2" id="KW-0479">Metal-binding</keyword>
<evidence type="ECO:0000256" key="1">
    <source>
        <dbReference type="ARBA" id="ARBA00008779"/>
    </source>
</evidence>
<dbReference type="PROSITE" id="PS00149">
    <property type="entry name" value="SULFATASE_2"/>
    <property type="match status" value="1"/>
</dbReference>
<dbReference type="InterPro" id="IPR024607">
    <property type="entry name" value="Sulfatase_CS"/>
</dbReference>
<dbReference type="SUPFAM" id="SSF53649">
    <property type="entry name" value="Alkaline phosphatase-like"/>
    <property type="match status" value="1"/>
</dbReference>
<dbReference type="PANTHER" id="PTHR42693:SF43">
    <property type="entry name" value="BLL2667 PROTEIN"/>
    <property type="match status" value="1"/>
</dbReference>
<evidence type="ECO:0000256" key="3">
    <source>
        <dbReference type="ARBA" id="ARBA00022801"/>
    </source>
</evidence>
<protein>
    <submittedName>
        <fullName evidence="6">Arylsulfatase</fullName>
    </submittedName>
</protein>
<reference evidence="6 7" key="1">
    <citation type="submission" date="2019-06" db="EMBL/GenBank/DDBJ databases">
        <title>Genome sequencing of plant associated microbes to promote plant fitness in Sorghum bicolor and Oryza sativa.</title>
        <authorList>
            <person name="Coleman-Derr D."/>
        </authorList>
    </citation>
    <scope>NUCLEOTIDE SEQUENCE [LARGE SCALE GENOMIC DNA]</scope>
    <source>
        <strain evidence="6 7">KV-663</strain>
    </source>
</reference>
<dbReference type="OrthoDB" id="9777306at2"/>
<dbReference type="PROSITE" id="PS00523">
    <property type="entry name" value="SULFATASE_1"/>
    <property type="match status" value="1"/>
</dbReference>
<dbReference type="GO" id="GO:0046872">
    <property type="term" value="F:metal ion binding"/>
    <property type="evidence" value="ECO:0007669"/>
    <property type="project" value="UniProtKB-KW"/>
</dbReference>
<evidence type="ECO:0000256" key="2">
    <source>
        <dbReference type="ARBA" id="ARBA00022723"/>
    </source>
</evidence>
<sequence>MSQDFKGKIELDIRDSVPDWEPYLAPKAPAGAPNVVFVVWDDVGYGTMDCFGGPVHTPTMSRIADTGVRYANFHTTALCSPTRASLLTGRNATSNGMATIAEFSSGFPGISTRIPFENGFISEVLLEHGYNTYCVGKWHLTPGEETGMAAWKKRWPLGRGFERFYGFLGGESSGWYPDLIHDNHPTEPPATPEEGYHIAKDLSDKAIQFIRDAKVVEPDKPFFLYFSLDAAHAPHHVFQKWADKYTGVFDEGYEAIRDRILARQKELGLLPEDTVLSRINPRGEPAATGPDGQPWPMLDTVRPWESLSADEKRLFARMAEVFAGYVEYTDDQVGRLVDFLESSGELDNTIIVVVSDNGASGEGGPNGTFNEWRFFNGVPTPTELTLQHIDELGGPKSYNHYNTGWAWAFDTPFPYWKRWAGYEGGIADMCIVSWPATVPANEIPRSQYVHAVDVVPTIYDLIGITPPQTLGGFEQRALEGESFAASLTQLDAPAKRTQFYAMLGQRAIYEDGWLACTLHPPLSGWGTFDQDVWELYHIEVDRAQATNLAADEPERLEQLTARWFELAEQYNGLPLDDRTALEQTLAERPSGSPPRERYVYYPDCAPVPEQSAVLISGRSYTIAAGIHAASESTEGVIFAHGGLAGGHSLFVQDHRLTYAFNWVGTHVQTVTADRVLEPGAHVVTAEFVAEGRSEDPMMAGARGTLTLYVDADVVGSAPIVTQPGLFCAVGDGLCVGRDDASAVSPSYTAPFRFTGGSIDKVVVDVSGERYVDQEAEVRGWFLLD</sequence>
<evidence type="ECO:0000256" key="4">
    <source>
        <dbReference type="ARBA" id="ARBA00022837"/>
    </source>
</evidence>
<comment type="similarity">
    <text evidence="1">Belongs to the sulfatase family.</text>
</comment>
<dbReference type="Gene3D" id="3.30.1120.10">
    <property type="match status" value="1"/>
</dbReference>
<dbReference type="EMBL" id="VFPM01000003">
    <property type="protein sequence ID" value="TQM57988.1"/>
    <property type="molecule type" value="Genomic_DNA"/>
</dbReference>
<dbReference type="Gene3D" id="3.40.720.10">
    <property type="entry name" value="Alkaline Phosphatase, subunit A"/>
    <property type="match status" value="1"/>
</dbReference>
<evidence type="ECO:0000259" key="5">
    <source>
        <dbReference type="Pfam" id="PF00884"/>
    </source>
</evidence>
<keyword evidence="7" id="KW-1185">Reference proteome</keyword>
<keyword evidence="4" id="KW-0106">Calcium</keyword>
<accession>A0A543HI44</accession>
<proteinExistence type="inferred from homology"/>
<dbReference type="InterPro" id="IPR000917">
    <property type="entry name" value="Sulfatase_N"/>
</dbReference>